<name>A0A0L8A7N2_9GAMM</name>
<dbReference type="Gene3D" id="2.40.420.20">
    <property type="match status" value="1"/>
</dbReference>
<sequence length="398" mass="41793">MSLLRPLSRSPRPLLLPLLLALAACSAGRTEAPAMPEVGVITASAQPLALQQTLPGRAVPFEISEVRPQIGGLIRQRLFTEGQQVKAGQLLYQVDPAPYQAAFDTARGQLAQAEATVLSAQPKAERTRALVSMDAASKQDADDATSALKQAQANVIAARAALQAARINLDYTRVTAPIDGRIGTSSVTAGALVAAGQDAALTTIQRLDPVYLDVTQSSTQMLALRKQLDAGLVKAIDGKAQVKVLLEDGSTYAHEGTLEFVGSAVDPGTGNVVLRAVIPNPDGLLLPGMYLKAVLPMATDARALLVPQKAVTRNERGEPLLRLLDAKDHVVERRVSTGQVVGNQWQITDGLKTGERVIVSNGSAVSLGQQVKAVAATTAQLAAMPAIDPNGNTDEKSH</sequence>
<gene>
    <name evidence="8" type="ORF">W7K_16280</name>
</gene>
<evidence type="ECO:0000259" key="7">
    <source>
        <dbReference type="Pfam" id="PF25967"/>
    </source>
</evidence>
<comment type="caution">
    <text evidence="8">The sequence shown here is derived from an EMBL/GenBank/DDBJ whole genome shotgun (WGS) entry which is preliminary data.</text>
</comment>
<dbReference type="InterPro" id="IPR058624">
    <property type="entry name" value="MdtA-like_HH"/>
</dbReference>
<dbReference type="SUPFAM" id="SSF111369">
    <property type="entry name" value="HlyD-like secretion proteins"/>
    <property type="match status" value="1"/>
</dbReference>
<feature type="domain" description="Multidrug resistance protein MdtA-like beta-barrel" evidence="6">
    <location>
        <begin position="209"/>
        <end position="295"/>
    </location>
</feature>
<dbReference type="EMBL" id="AJLO02000034">
    <property type="protein sequence ID" value="KOE98149.1"/>
    <property type="molecule type" value="Genomic_DNA"/>
</dbReference>
<feature type="domain" description="Multidrug resistance protein MdtA-like barrel-sandwich hybrid" evidence="5">
    <location>
        <begin position="63"/>
        <end position="205"/>
    </location>
</feature>
<feature type="signal peptide" evidence="3">
    <location>
        <begin position="1"/>
        <end position="29"/>
    </location>
</feature>
<evidence type="ECO:0000256" key="1">
    <source>
        <dbReference type="ARBA" id="ARBA00004519"/>
    </source>
</evidence>
<keyword evidence="3" id="KW-0732">Signal</keyword>
<dbReference type="GO" id="GO:0022857">
    <property type="term" value="F:transmembrane transporter activity"/>
    <property type="evidence" value="ECO:0007669"/>
    <property type="project" value="InterPro"/>
</dbReference>
<dbReference type="InterPro" id="IPR058626">
    <property type="entry name" value="MdtA-like_b-barrel"/>
</dbReference>
<dbReference type="Proteomes" id="UP000036890">
    <property type="component" value="Unassembled WGS sequence"/>
</dbReference>
<dbReference type="InterPro" id="IPR006143">
    <property type="entry name" value="RND_pump_MFP"/>
</dbReference>
<evidence type="ECO:0000259" key="6">
    <source>
        <dbReference type="Pfam" id="PF25944"/>
    </source>
</evidence>
<dbReference type="NCBIfam" id="TIGR01730">
    <property type="entry name" value="RND_mfp"/>
    <property type="match status" value="1"/>
</dbReference>
<evidence type="ECO:0000256" key="2">
    <source>
        <dbReference type="ARBA" id="ARBA00009477"/>
    </source>
</evidence>
<dbReference type="RefSeq" id="WP_010482185.1">
    <property type="nucleotide sequence ID" value="NZ_AJLO02000034.1"/>
</dbReference>
<evidence type="ECO:0000313" key="8">
    <source>
        <dbReference type="EMBL" id="KOE98149.1"/>
    </source>
</evidence>
<dbReference type="OrthoDB" id="9816569at2"/>
<evidence type="ECO:0000259" key="5">
    <source>
        <dbReference type="Pfam" id="PF25917"/>
    </source>
</evidence>
<evidence type="ECO:0000256" key="3">
    <source>
        <dbReference type="SAM" id="SignalP"/>
    </source>
</evidence>
<dbReference type="PANTHER" id="PTHR30158">
    <property type="entry name" value="ACRA/E-RELATED COMPONENT OF DRUG EFFLUX TRANSPORTER"/>
    <property type="match status" value="1"/>
</dbReference>
<protein>
    <submittedName>
        <fullName evidence="8">Hemolysin D</fullName>
    </submittedName>
</protein>
<dbReference type="AlphaFoldDB" id="A0A0L8A7N2"/>
<organism evidence="8 9">
    <name type="scientific">Stenotrophomonas geniculata N1</name>
    <dbReference type="NCBI Taxonomy" id="1167641"/>
    <lineage>
        <taxon>Bacteria</taxon>
        <taxon>Pseudomonadati</taxon>
        <taxon>Pseudomonadota</taxon>
        <taxon>Gammaproteobacteria</taxon>
        <taxon>Lysobacterales</taxon>
        <taxon>Lysobacteraceae</taxon>
        <taxon>Stenotrophomonas</taxon>
    </lineage>
</organism>
<dbReference type="Gene3D" id="2.40.30.170">
    <property type="match status" value="1"/>
</dbReference>
<dbReference type="PANTHER" id="PTHR30158:SF3">
    <property type="entry name" value="MULTIDRUG EFFLUX PUMP SUBUNIT ACRA-RELATED"/>
    <property type="match status" value="1"/>
</dbReference>
<comment type="subcellular location">
    <subcellularLocation>
        <location evidence="1">Cell inner membrane</location>
        <topology evidence="1">Lipid-anchor</topology>
    </subcellularLocation>
</comment>
<comment type="similarity">
    <text evidence="2">Belongs to the membrane fusion protein (MFP) (TC 8.A.1) family.</text>
</comment>
<dbReference type="Pfam" id="PF25876">
    <property type="entry name" value="HH_MFP_RND"/>
    <property type="match status" value="1"/>
</dbReference>
<dbReference type="Pfam" id="PF25944">
    <property type="entry name" value="Beta-barrel_RND"/>
    <property type="match status" value="1"/>
</dbReference>
<feature type="chain" id="PRO_5005579986" evidence="3">
    <location>
        <begin position="30"/>
        <end position="398"/>
    </location>
</feature>
<dbReference type="GO" id="GO:0046677">
    <property type="term" value="P:response to antibiotic"/>
    <property type="evidence" value="ECO:0007669"/>
    <property type="project" value="TreeGrafter"/>
</dbReference>
<dbReference type="Gene3D" id="1.10.287.470">
    <property type="entry name" value="Helix hairpin bin"/>
    <property type="match status" value="1"/>
</dbReference>
<dbReference type="PROSITE" id="PS51257">
    <property type="entry name" value="PROKAR_LIPOPROTEIN"/>
    <property type="match status" value="1"/>
</dbReference>
<dbReference type="InterPro" id="IPR058625">
    <property type="entry name" value="MdtA-like_BSH"/>
</dbReference>
<feature type="domain" description="Multidrug resistance protein MdtA-like alpha-helical hairpin" evidence="4">
    <location>
        <begin position="104"/>
        <end position="172"/>
    </location>
</feature>
<dbReference type="InterPro" id="IPR058627">
    <property type="entry name" value="MdtA-like_C"/>
</dbReference>
<dbReference type="Gene3D" id="2.40.50.100">
    <property type="match status" value="1"/>
</dbReference>
<dbReference type="GO" id="GO:0005886">
    <property type="term" value="C:plasma membrane"/>
    <property type="evidence" value="ECO:0007669"/>
    <property type="project" value="TreeGrafter"/>
</dbReference>
<proteinExistence type="inferred from homology"/>
<evidence type="ECO:0000259" key="4">
    <source>
        <dbReference type="Pfam" id="PF25876"/>
    </source>
</evidence>
<evidence type="ECO:0000313" key="9">
    <source>
        <dbReference type="Proteomes" id="UP000036890"/>
    </source>
</evidence>
<accession>A0A0L8A7N2</accession>
<dbReference type="Pfam" id="PF25967">
    <property type="entry name" value="RND-MFP_C"/>
    <property type="match status" value="1"/>
</dbReference>
<reference evidence="8 9" key="1">
    <citation type="journal article" date="2012" name="J. Bacteriol.">
        <title>Genome sequence of a novel nicotine-degrading strain, Pseudomonas geniculata N1.</title>
        <authorList>
            <person name="Tang H."/>
            <person name="Yu H."/>
            <person name="Tai C."/>
            <person name="Huang K."/>
            <person name="Liu Y."/>
            <person name="Wang L."/>
            <person name="Yao Y."/>
            <person name="Wu G."/>
            <person name="Xu P."/>
        </authorList>
    </citation>
    <scope>NUCLEOTIDE SEQUENCE [LARGE SCALE GENOMIC DNA]</scope>
    <source>
        <strain evidence="8 9">N1</strain>
    </source>
</reference>
<dbReference type="GO" id="GO:0030313">
    <property type="term" value="C:cell envelope"/>
    <property type="evidence" value="ECO:0007669"/>
    <property type="project" value="UniProtKB-SubCell"/>
</dbReference>
<feature type="domain" description="Multidrug resistance protein MdtA-like C-terminal permuted SH3" evidence="7">
    <location>
        <begin position="303"/>
        <end position="361"/>
    </location>
</feature>
<dbReference type="Pfam" id="PF25917">
    <property type="entry name" value="BSH_RND"/>
    <property type="match status" value="1"/>
</dbReference>